<accession>A0A8H6HC67</accession>
<organism evidence="4 5">
    <name type="scientific">Ephemerocybe angulata</name>
    <dbReference type="NCBI Taxonomy" id="980116"/>
    <lineage>
        <taxon>Eukaryota</taxon>
        <taxon>Fungi</taxon>
        <taxon>Dikarya</taxon>
        <taxon>Basidiomycota</taxon>
        <taxon>Agaricomycotina</taxon>
        <taxon>Agaricomycetes</taxon>
        <taxon>Agaricomycetidae</taxon>
        <taxon>Agaricales</taxon>
        <taxon>Agaricineae</taxon>
        <taxon>Psathyrellaceae</taxon>
        <taxon>Ephemerocybe</taxon>
    </lineage>
</organism>
<comment type="caution">
    <text evidence="4">The sequence shown here is derived from an EMBL/GenBank/DDBJ whole genome shotgun (WGS) entry which is preliminary data.</text>
</comment>
<dbReference type="GO" id="GO:0015288">
    <property type="term" value="F:porin activity"/>
    <property type="evidence" value="ECO:0007669"/>
    <property type="project" value="UniProtKB-KW"/>
</dbReference>
<keyword evidence="2" id="KW-1134">Transmembrane beta strand</keyword>
<dbReference type="AlphaFoldDB" id="A0A8H6HC67"/>
<dbReference type="PANTHER" id="PTHR11743:SF70">
    <property type="entry name" value="GH26960P-RELATED"/>
    <property type="match status" value="1"/>
</dbReference>
<keyword evidence="3" id="KW-0813">Transport</keyword>
<dbReference type="InterPro" id="IPR023614">
    <property type="entry name" value="Porin_dom_sf"/>
</dbReference>
<evidence type="ECO:0000256" key="1">
    <source>
        <dbReference type="ARBA" id="ARBA00007780"/>
    </source>
</evidence>
<dbReference type="GO" id="GO:0046930">
    <property type="term" value="C:pore complex"/>
    <property type="evidence" value="ECO:0007669"/>
    <property type="project" value="UniProtKB-KW"/>
</dbReference>
<dbReference type="InterPro" id="IPR001925">
    <property type="entry name" value="Porin_Euk"/>
</dbReference>
<keyword evidence="3" id="KW-0626">Porin</keyword>
<keyword evidence="5" id="KW-1185">Reference proteome</keyword>
<proteinExistence type="inferred from homology"/>
<dbReference type="GO" id="GO:0005741">
    <property type="term" value="C:mitochondrial outer membrane"/>
    <property type="evidence" value="ECO:0007669"/>
    <property type="project" value="InterPro"/>
</dbReference>
<comment type="similarity">
    <text evidence="1">Belongs to the eukaryotic mitochondrial porin family.</text>
</comment>
<evidence type="ECO:0000256" key="2">
    <source>
        <dbReference type="ARBA" id="ARBA00022452"/>
    </source>
</evidence>
<evidence type="ECO:0000256" key="3">
    <source>
        <dbReference type="ARBA" id="ARBA00023114"/>
    </source>
</evidence>
<dbReference type="Pfam" id="PF01459">
    <property type="entry name" value="Porin_3"/>
    <property type="match status" value="1"/>
</dbReference>
<dbReference type="InterPro" id="IPR027246">
    <property type="entry name" value="Porin_Euk/Tom40"/>
</dbReference>
<name>A0A8H6HC67_9AGAR</name>
<feature type="non-terminal residue" evidence="4">
    <location>
        <position position="1"/>
    </location>
</feature>
<keyword evidence="2" id="KW-0472">Membrane</keyword>
<sequence>EKGAKTALINSVYKQSGFHTRASLDLFKGPTFTADTVLGRDGFLIGAEAAYNVTEGKITRYATAVGFNAPQYSVAVHGLNNLKVFTASYCHR</sequence>
<protein>
    <submittedName>
        <fullName evidence="4">Eukaryotic porin/Tom40</fullName>
    </submittedName>
</protein>
<reference evidence="4 5" key="1">
    <citation type="submission" date="2020-07" db="EMBL/GenBank/DDBJ databases">
        <title>Comparative genomics of pyrophilous fungi reveals a link between fire events and developmental genes.</title>
        <authorList>
            <consortium name="DOE Joint Genome Institute"/>
            <person name="Steindorff A.S."/>
            <person name="Carver A."/>
            <person name="Calhoun S."/>
            <person name="Stillman K."/>
            <person name="Liu H."/>
            <person name="Lipzen A."/>
            <person name="Pangilinan J."/>
            <person name="Labutti K."/>
            <person name="Bruns T.D."/>
            <person name="Grigoriev I.V."/>
        </authorList>
    </citation>
    <scope>NUCLEOTIDE SEQUENCE [LARGE SCALE GENOMIC DNA]</scope>
    <source>
        <strain evidence="4 5">CBS 144469</strain>
    </source>
</reference>
<dbReference type="OrthoDB" id="7827681at2759"/>
<dbReference type="EMBL" id="JACGCI010000157">
    <property type="protein sequence ID" value="KAF6743153.1"/>
    <property type="molecule type" value="Genomic_DNA"/>
</dbReference>
<keyword evidence="2" id="KW-0812">Transmembrane</keyword>
<dbReference type="GO" id="GO:0008308">
    <property type="term" value="F:voltage-gated monoatomic anion channel activity"/>
    <property type="evidence" value="ECO:0007669"/>
    <property type="project" value="InterPro"/>
</dbReference>
<keyword evidence="3" id="KW-0406">Ion transport</keyword>
<dbReference type="Proteomes" id="UP000521943">
    <property type="component" value="Unassembled WGS sequence"/>
</dbReference>
<feature type="non-terminal residue" evidence="4">
    <location>
        <position position="92"/>
    </location>
</feature>
<gene>
    <name evidence="4" type="ORF">DFP72DRAFT_776194</name>
</gene>
<evidence type="ECO:0000313" key="4">
    <source>
        <dbReference type="EMBL" id="KAF6743153.1"/>
    </source>
</evidence>
<evidence type="ECO:0000313" key="5">
    <source>
        <dbReference type="Proteomes" id="UP000521943"/>
    </source>
</evidence>
<dbReference type="PANTHER" id="PTHR11743">
    <property type="entry name" value="VOLTAGE-DEPENDENT ANION-SELECTIVE CHANNEL"/>
    <property type="match status" value="1"/>
</dbReference>
<dbReference type="Gene3D" id="2.40.160.10">
    <property type="entry name" value="Porin"/>
    <property type="match status" value="1"/>
</dbReference>